<comment type="similarity">
    <text evidence="7">Belongs to the binding-protein-dependent transport system permease family.</text>
</comment>
<comment type="subcellular location">
    <subcellularLocation>
        <location evidence="1 7">Cell membrane</location>
        <topology evidence="1 7">Multi-pass membrane protein</topology>
    </subcellularLocation>
</comment>
<name>A0A366FIA1_9HYPH</name>
<dbReference type="PROSITE" id="PS50928">
    <property type="entry name" value="ABC_TM1"/>
    <property type="match status" value="1"/>
</dbReference>
<dbReference type="Pfam" id="PF00528">
    <property type="entry name" value="BPD_transp_1"/>
    <property type="match status" value="1"/>
</dbReference>
<evidence type="ECO:0000313" key="10">
    <source>
        <dbReference type="Proteomes" id="UP000253529"/>
    </source>
</evidence>
<dbReference type="RefSeq" id="WP_113889003.1">
    <property type="nucleotide sequence ID" value="NZ_QNRK01000009.1"/>
</dbReference>
<feature type="domain" description="ABC transmembrane type-1" evidence="8">
    <location>
        <begin position="97"/>
        <end position="301"/>
    </location>
</feature>
<dbReference type="OrthoDB" id="9805855at2"/>
<dbReference type="Gene3D" id="1.10.3720.10">
    <property type="entry name" value="MetI-like"/>
    <property type="match status" value="1"/>
</dbReference>
<evidence type="ECO:0000256" key="6">
    <source>
        <dbReference type="ARBA" id="ARBA00023136"/>
    </source>
</evidence>
<evidence type="ECO:0000256" key="5">
    <source>
        <dbReference type="ARBA" id="ARBA00022989"/>
    </source>
</evidence>
<evidence type="ECO:0000313" key="9">
    <source>
        <dbReference type="EMBL" id="RBP14317.1"/>
    </source>
</evidence>
<dbReference type="GO" id="GO:0005886">
    <property type="term" value="C:plasma membrane"/>
    <property type="evidence" value="ECO:0007669"/>
    <property type="project" value="UniProtKB-SubCell"/>
</dbReference>
<feature type="transmembrane region" description="Helical" evidence="7">
    <location>
        <begin position="103"/>
        <end position="124"/>
    </location>
</feature>
<feature type="transmembrane region" description="Helical" evidence="7">
    <location>
        <begin position="177"/>
        <end position="198"/>
    </location>
</feature>
<dbReference type="EMBL" id="QNRK01000009">
    <property type="protein sequence ID" value="RBP14317.1"/>
    <property type="molecule type" value="Genomic_DNA"/>
</dbReference>
<keyword evidence="6 7" id="KW-0472">Membrane</keyword>
<protein>
    <submittedName>
        <fullName evidence="9">Peptide/nickel transport system permease protein</fullName>
    </submittedName>
</protein>
<gene>
    <name evidence="9" type="ORF">DFR50_10970</name>
</gene>
<feature type="transmembrane region" description="Helical" evidence="7">
    <location>
        <begin position="12"/>
        <end position="31"/>
    </location>
</feature>
<keyword evidence="10" id="KW-1185">Reference proteome</keyword>
<dbReference type="PANTHER" id="PTHR43163:SF6">
    <property type="entry name" value="DIPEPTIDE TRANSPORT SYSTEM PERMEASE PROTEIN DPPB-RELATED"/>
    <property type="match status" value="1"/>
</dbReference>
<keyword evidence="3" id="KW-1003">Cell membrane</keyword>
<evidence type="ECO:0000256" key="3">
    <source>
        <dbReference type="ARBA" id="ARBA00022475"/>
    </source>
</evidence>
<sequence length="313" mass="32746">MNFLGTLASRTLGSLALLIVVPTITFFIQGLSPSNVVKGLLGLDATPAQIADLNHRLGLDQPLMLRYARWLANAATGDLGTSYTNHQSVQQILAPRLSVSLSLILGALAVFTIAGVVVGVMSATQGRVVGRVLDVVSTIGVAAPNFWLAVILIALFGVALPIFPATGYVFFSDSPRLWLLSLVLPVVALAFAGITAVAKQTRDQMMLAIHSPWARTLRANGASEVSIVYKHALRNAAAPVITIAGTIFVGALSGSVVIENIFVLPGLGSQSLASALQADLPVVQGIAVYFTIIVVVVNVVIDIAAAILNPKVR</sequence>
<evidence type="ECO:0000259" key="8">
    <source>
        <dbReference type="PROSITE" id="PS50928"/>
    </source>
</evidence>
<dbReference type="GO" id="GO:0055085">
    <property type="term" value="P:transmembrane transport"/>
    <property type="evidence" value="ECO:0007669"/>
    <property type="project" value="InterPro"/>
</dbReference>
<evidence type="ECO:0000256" key="7">
    <source>
        <dbReference type="RuleBase" id="RU363032"/>
    </source>
</evidence>
<keyword evidence="2 7" id="KW-0813">Transport</keyword>
<feature type="transmembrane region" description="Helical" evidence="7">
    <location>
        <begin position="145"/>
        <end position="171"/>
    </location>
</feature>
<dbReference type="InterPro" id="IPR045621">
    <property type="entry name" value="BPD_transp_1_N"/>
</dbReference>
<evidence type="ECO:0000256" key="4">
    <source>
        <dbReference type="ARBA" id="ARBA00022692"/>
    </source>
</evidence>
<proteinExistence type="inferred from homology"/>
<dbReference type="Proteomes" id="UP000253529">
    <property type="component" value="Unassembled WGS sequence"/>
</dbReference>
<dbReference type="SUPFAM" id="SSF161098">
    <property type="entry name" value="MetI-like"/>
    <property type="match status" value="1"/>
</dbReference>
<reference evidence="9 10" key="1">
    <citation type="submission" date="2018-06" db="EMBL/GenBank/DDBJ databases">
        <title>Genomic Encyclopedia of Type Strains, Phase IV (KMG-IV): sequencing the most valuable type-strain genomes for metagenomic binning, comparative biology and taxonomic classification.</title>
        <authorList>
            <person name="Goeker M."/>
        </authorList>
    </citation>
    <scope>NUCLEOTIDE SEQUENCE [LARGE SCALE GENOMIC DNA]</scope>
    <source>
        <strain evidence="9 10">DSM 24875</strain>
    </source>
</reference>
<organism evidence="9 10">
    <name type="scientific">Roseiarcus fermentans</name>
    <dbReference type="NCBI Taxonomy" id="1473586"/>
    <lineage>
        <taxon>Bacteria</taxon>
        <taxon>Pseudomonadati</taxon>
        <taxon>Pseudomonadota</taxon>
        <taxon>Alphaproteobacteria</taxon>
        <taxon>Hyphomicrobiales</taxon>
        <taxon>Roseiarcaceae</taxon>
        <taxon>Roseiarcus</taxon>
    </lineage>
</organism>
<dbReference type="PANTHER" id="PTHR43163">
    <property type="entry name" value="DIPEPTIDE TRANSPORT SYSTEM PERMEASE PROTEIN DPPB-RELATED"/>
    <property type="match status" value="1"/>
</dbReference>
<comment type="caution">
    <text evidence="9">The sequence shown here is derived from an EMBL/GenBank/DDBJ whole genome shotgun (WGS) entry which is preliminary data.</text>
</comment>
<dbReference type="CDD" id="cd06261">
    <property type="entry name" value="TM_PBP2"/>
    <property type="match status" value="1"/>
</dbReference>
<evidence type="ECO:0000256" key="2">
    <source>
        <dbReference type="ARBA" id="ARBA00022448"/>
    </source>
</evidence>
<keyword evidence="5 7" id="KW-1133">Transmembrane helix</keyword>
<feature type="transmembrane region" description="Helical" evidence="7">
    <location>
        <begin position="286"/>
        <end position="308"/>
    </location>
</feature>
<evidence type="ECO:0000256" key="1">
    <source>
        <dbReference type="ARBA" id="ARBA00004651"/>
    </source>
</evidence>
<dbReference type="AlphaFoldDB" id="A0A366FIA1"/>
<accession>A0A366FIA1</accession>
<dbReference type="InterPro" id="IPR000515">
    <property type="entry name" value="MetI-like"/>
</dbReference>
<dbReference type="InterPro" id="IPR035906">
    <property type="entry name" value="MetI-like_sf"/>
</dbReference>
<dbReference type="Pfam" id="PF19300">
    <property type="entry name" value="BPD_transp_1_N"/>
    <property type="match status" value="1"/>
</dbReference>
<keyword evidence="4 7" id="KW-0812">Transmembrane</keyword>
<feature type="transmembrane region" description="Helical" evidence="7">
    <location>
        <begin position="236"/>
        <end position="258"/>
    </location>
</feature>